<reference evidence="2 3" key="1">
    <citation type="submission" date="2024-04" db="EMBL/GenBank/DDBJ databases">
        <authorList>
            <person name="Rising A."/>
            <person name="Reimegard J."/>
            <person name="Sonavane S."/>
            <person name="Akerstrom W."/>
            <person name="Nylinder S."/>
            <person name="Hedman E."/>
            <person name="Kallberg Y."/>
        </authorList>
    </citation>
    <scope>NUCLEOTIDE SEQUENCE [LARGE SCALE GENOMIC DNA]</scope>
</reference>
<dbReference type="AlphaFoldDB" id="A0AAV2A9X2"/>
<evidence type="ECO:0000256" key="1">
    <source>
        <dbReference type="SAM" id="MobiDB-lite"/>
    </source>
</evidence>
<gene>
    <name evidence="2" type="ORF">LARSCL_LOCUS10619</name>
</gene>
<proteinExistence type="predicted"/>
<evidence type="ECO:0000313" key="3">
    <source>
        <dbReference type="Proteomes" id="UP001497382"/>
    </source>
</evidence>
<dbReference type="EMBL" id="CAXIEN010000125">
    <property type="protein sequence ID" value="CAL1279825.1"/>
    <property type="molecule type" value="Genomic_DNA"/>
</dbReference>
<feature type="compositionally biased region" description="Polar residues" evidence="1">
    <location>
        <begin position="327"/>
        <end position="337"/>
    </location>
</feature>
<accession>A0AAV2A9X2</accession>
<dbReference type="Proteomes" id="UP001497382">
    <property type="component" value="Unassembled WGS sequence"/>
</dbReference>
<comment type="caution">
    <text evidence="2">The sequence shown here is derived from an EMBL/GenBank/DDBJ whole genome shotgun (WGS) entry which is preliminary data.</text>
</comment>
<feature type="region of interest" description="Disordered" evidence="1">
    <location>
        <begin position="114"/>
        <end position="134"/>
    </location>
</feature>
<keyword evidence="3" id="KW-1185">Reference proteome</keyword>
<sequence>MASLRQRESKIPLRMDSKVKNVSKIPLRVNQNIALTKPKKLTELELKRTSAIVRNEKPTTEVRRVKKANLSSQVLKDRNKAATKEIPQKHKPAKQKENPLCLFEKKIPKINLLDDDPFKNSTKEKQVKNSNHPSQQDIEFVADERMKKLILSNRELTPSILKSCSNIKRSSAMERPSLYRKFNIGSVDPYKQALADIANYDLASEGRRVSEMQKNKLYLSPVQNRNSLYKHSKFVGDPYQDALKSIAALSMQQKIKSCKKKVTFNLPGVDRSADSEVKDAKLGEKPVSTIQPKSNQGNEKNSGRSTPPSPKLGGNMLLTPGDKHSTEVTFDSSSKTNELSEDKQISKKADLNQLDKKTDIFINETSASASSLKAAANTEDVVHDLSPILHQQTTNKYTSIFNHEIKNSILKTTVNPFLNSVRTSEARQSLFSSQSEHFLDKMNQKIFTPQPVSFYPRTNQSENISPEFLSRRTTDILSCAPINTPLVLKSLGQHELSPVCKKLEFKDSPKGSKKEDSDSKENTQTFYFQNIMTQQKILDQLAHQECCIFMHEAEFPCEIRENLQNPIARILNNGDEMHFVPLWRLS</sequence>
<feature type="compositionally biased region" description="Basic and acidic residues" evidence="1">
    <location>
        <begin position="116"/>
        <end position="127"/>
    </location>
</feature>
<name>A0AAV2A9X2_9ARAC</name>
<organism evidence="2 3">
    <name type="scientific">Larinioides sclopetarius</name>
    <dbReference type="NCBI Taxonomy" id="280406"/>
    <lineage>
        <taxon>Eukaryota</taxon>
        <taxon>Metazoa</taxon>
        <taxon>Ecdysozoa</taxon>
        <taxon>Arthropoda</taxon>
        <taxon>Chelicerata</taxon>
        <taxon>Arachnida</taxon>
        <taxon>Araneae</taxon>
        <taxon>Araneomorphae</taxon>
        <taxon>Entelegynae</taxon>
        <taxon>Araneoidea</taxon>
        <taxon>Araneidae</taxon>
        <taxon>Larinioides</taxon>
    </lineage>
</organism>
<feature type="compositionally biased region" description="Basic and acidic residues" evidence="1">
    <location>
        <begin position="273"/>
        <end position="284"/>
    </location>
</feature>
<feature type="compositionally biased region" description="Polar residues" evidence="1">
    <location>
        <begin position="288"/>
        <end position="306"/>
    </location>
</feature>
<feature type="region of interest" description="Disordered" evidence="1">
    <location>
        <begin position="273"/>
        <end position="344"/>
    </location>
</feature>
<protein>
    <submittedName>
        <fullName evidence="2">Uncharacterized protein</fullName>
    </submittedName>
</protein>
<evidence type="ECO:0000313" key="2">
    <source>
        <dbReference type="EMBL" id="CAL1279825.1"/>
    </source>
</evidence>